<feature type="domain" description="ZSWIM1/3 RNaseH-like" evidence="1">
    <location>
        <begin position="187"/>
        <end position="312"/>
    </location>
</feature>
<dbReference type="InterPro" id="IPR052579">
    <property type="entry name" value="Zinc_finger_SWIM"/>
</dbReference>
<dbReference type="PANTHER" id="PTHR31569">
    <property type="entry name" value="SWIM-TYPE DOMAIN-CONTAINING PROTEIN"/>
    <property type="match status" value="1"/>
</dbReference>
<dbReference type="InterPro" id="IPR048324">
    <property type="entry name" value="ZSWIM1-3_RNaseH-like"/>
</dbReference>
<name>A0AAE1I1H4_9NEOP</name>
<organism evidence="3 4">
    <name type="scientific">Frankliniella fusca</name>
    <dbReference type="NCBI Taxonomy" id="407009"/>
    <lineage>
        <taxon>Eukaryota</taxon>
        <taxon>Metazoa</taxon>
        <taxon>Ecdysozoa</taxon>
        <taxon>Arthropoda</taxon>
        <taxon>Hexapoda</taxon>
        <taxon>Insecta</taxon>
        <taxon>Pterygota</taxon>
        <taxon>Neoptera</taxon>
        <taxon>Paraneoptera</taxon>
        <taxon>Thysanoptera</taxon>
        <taxon>Terebrantia</taxon>
        <taxon>Thripoidea</taxon>
        <taxon>Thripidae</taxon>
        <taxon>Frankliniella</taxon>
    </lineage>
</organism>
<keyword evidence="4" id="KW-1185">Reference proteome</keyword>
<dbReference type="AlphaFoldDB" id="A0AAE1I1H4"/>
<feature type="domain" description="ZSWIM3 N-terminal" evidence="2">
    <location>
        <begin position="8"/>
        <end position="116"/>
    </location>
</feature>
<reference evidence="3" key="1">
    <citation type="submission" date="2021-07" db="EMBL/GenBank/DDBJ databases">
        <authorList>
            <person name="Catto M.A."/>
            <person name="Jacobson A."/>
            <person name="Kennedy G."/>
            <person name="Labadie P."/>
            <person name="Hunt B.G."/>
            <person name="Srinivasan R."/>
        </authorList>
    </citation>
    <scope>NUCLEOTIDE SEQUENCE</scope>
    <source>
        <strain evidence="3">PL_HMW_Pooled</strain>
        <tissue evidence="3">Head</tissue>
    </source>
</reference>
<proteinExistence type="predicted"/>
<accession>A0AAE1I1H4</accession>
<evidence type="ECO:0000259" key="2">
    <source>
        <dbReference type="Pfam" id="PF21599"/>
    </source>
</evidence>
<dbReference type="Pfam" id="PF21056">
    <property type="entry name" value="ZSWIM1-3_RNaseH-like"/>
    <property type="match status" value="1"/>
</dbReference>
<gene>
    <name evidence="3" type="ORF">KUF71_025548</name>
</gene>
<dbReference type="EMBL" id="JAHWGI010001421">
    <property type="protein sequence ID" value="KAK3931288.1"/>
    <property type="molecule type" value="Genomic_DNA"/>
</dbReference>
<sequence length="484" mass="55260">MALLYKDQRFNSFEEFEAARVKYQEKNYVLWVIGNTTTVQAANAEIVAKGGNNLFKPELRYRYAKFTCKFGGKVRIGTGKGKRPMQATHKIGCEARLELRATRTHLVIHSISEVHNYEVTEESYKALPENRNLSAEAEEKVKLLFNGGVKPAVVRSVLRGLTGNWKNQENNGMTEKERLVDTLANLLDNDPDASVYNARDESDDLKFLFLQTSAMRRNVQMYGMVLLMDHSYKVNRNRMPVCVLMVMDGDGNGRSAGYAFVADEQQFTVSEVLTAFRESITEDVASKLTTIIIDKDPSEIAAIENVFPEVHIQLCSFHVSKTLKEKSVKKSDRVKETLDNLKYVQSEEGYTSLCTELKKMASPTFVKYFEENWEKCPQAWSYRDKKHGLNFGNTTTNRVENHNSKIKMILNSNSPLADAVEGLLNVFLNKEEDVLHREIVSAMKRSYMTTALDDPIINQILTDLKQYPANLLIWEFKQIPEEKE</sequence>
<dbReference type="PANTHER" id="PTHR31569:SF4">
    <property type="entry name" value="SWIM-TYPE DOMAIN-CONTAINING PROTEIN"/>
    <property type="match status" value="1"/>
</dbReference>
<dbReference type="Proteomes" id="UP001219518">
    <property type="component" value="Unassembled WGS sequence"/>
</dbReference>
<dbReference type="InterPro" id="IPR048325">
    <property type="entry name" value="ZSWIM3_N"/>
</dbReference>
<dbReference type="Pfam" id="PF21599">
    <property type="entry name" value="ZSWIM3_N"/>
    <property type="match status" value="1"/>
</dbReference>
<comment type="caution">
    <text evidence="3">The sequence shown here is derived from an EMBL/GenBank/DDBJ whole genome shotgun (WGS) entry which is preliminary data.</text>
</comment>
<protein>
    <recommendedName>
        <fullName evidence="5">MULE transposase domain-containing protein</fullName>
    </recommendedName>
</protein>
<evidence type="ECO:0000313" key="3">
    <source>
        <dbReference type="EMBL" id="KAK3931288.1"/>
    </source>
</evidence>
<reference evidence="3" key="2">
    <citation type="journal article" date="2023" name="BMC Genomics">
        <title>Pest status, molecular evolution, and epigenetic factors derived from the genome assembly of Frankliniella fusca, a thysanopteran phytovirus vector.</title>
        <authorList>
            <person name="Catto M.A."/>
            <person name="Labadie P.E."/>
            <person name="Jacobson A.L."/>
            <person name="Kennedy G.G."/>
            <person name="Srinivasan R."/>
            <person name="Hunt B.G."/>
        </authorList>
    </citation>
    <scope>NUCLEOTIDE SEQUENCE</scope>
    <source>
        <strain evidence="3">PL_HMW_Pooled</strain>
    </source>
</reference>
<evidence type="ECO:0000313" key="4">
    <source>
        <dbReference type="Proteomes" id="UP001219518"/>
    </source>
</evidence>
<evidence type="ECO:0000259" key="1">
    <source>
        <dbReference type="Pfam" id="PF21056"/>
    </source>
</evidence>
<evidence type="ECO:0008006" key="5">
    <source>
        <dbReference type="Google" id="ProtNLM"/>
    </source>
</evidence>